<accession>A0A4R3UTH5</accession>
<reference evidence="1 2" key="1">
    <citation type="submission" date="2019-03" db="EMBL/GenBank/DDBJ databases">
        <title>Genomic Encyclopedia of Type Strains, Phase IV (KMG-IV): sequencing the most valuable type-strain genomes for metagenomic binning, comparative biology and taxonomic classification.</title>
        <authorList>
            <person name="Goeker M."/>
        </authorList>
    </citation>
    <scope>NUCLEOTIDE SEQUENCE [LARGE SCALE GENOMIC DNA]</scope>
    <source>
        <strain evidence="1 2">DSM 654</strain>
    </source>
</reference>
<dbReference type="EMBL" id="SMBU01000018">
    <property type="protein sequence ID" value="TCU93748.1"/>
    <property type="molecule type" value="Genomic_DNA"/>
</dbReference>
<evidence type="ECO:0000313" key="2">
    <source>
        <dbReference type="Proteomes" id="UP000295110"/>
    </source>
</evidence>
<dbReference type="AlphaFoldDB" id="A0A4R3UTH5"/>
<name>A0A4R3UTH5_ROSSA</name>
<evidence type="ECO:0000313" key="1">
    <source>
        <dbReference type="EMBL" id="TCU93748.1"/>
    </source>
</evidence>
<proteinExistence type="predicted"/>
<gene>
    <name evidence="1" type="ORF">EV671_10187</name>
</gene>
<organism evidence="1 2">
    <name type="scientific">Roseateles saccharophilus</name>
    <name type="common">Pseudomonas saccharophila</name>
    <dbReference type="NCBI Taxonomy" id="304"/>
    <lineage>
        <taxon>Bacteria</taxon>
        <taxon>Pseudomonadati</taxon>
        <taxon>Pseudomonadota</taxon>
        <taxon>Betaproteobacteria</taxon>
        <taxon>Burkholderiales</taxon>
        <taxon>Sphaerotilaceae</taxon>
        <taxon>Roseateles</taxon>
    </lineage>
</organism>
<keyword evidence="2" id="KW-1185">Reference proteome</keyword>
<comment type="caution">
    <text evidence="1">The sequence shown here is derived from an EMBL/GenBank/DDBJ whole genome shotgun (WGS) entry which is preliminary data.</text>
</comment>
<sequence length="33" mass="3983">MHSAHRWPFNFSVSKGLRHVPLNTRNNLWKLHT</sequence>
<dbReference type="Proteomes" id="UP000295110">
    <property type="component" value="Unassembled WGS sequence"/>
</dbReference>
<protein>
    <submittedName>
        <fullName evidence="1">Uncharacterized protein</fullName>
    </submittedName>
</protein>